<dbReference type="PANTHER" id="PTHR10805:SF0">
    <property type="entry name" value="COATOMER SUBUNIT EPSILON"/>
    <property type="match status" value="1"/>
</dbReference>
<protein>
    <recommendedName>
        <fullName evidence="11">Coatomer subunit epsilon</fullName>
    </recommendedName>
</protein>
<keyword evidence="7 11" id="KW-0653">Protein transport</keyword>
<dbReference type="PIRSF" id="PIRSF016478">
    <property type="entry name" value="Coatomer_esu"/>
    <property type="match status" value="1"/>
</dbReference>
<comment type="function">
    <text evidence="11">The coatomer is a cytosolic protein complex that binds to dilysine motifs and reversibly associates with Golgi non-clathrin-coated vesicles, which further mediate biosynthetic protein transport from the ER, via the Golgi up to the trans Golgi network. The coatomer complex is required for budding from Golgi membranes, and is essential for the retrograde Golgi-to-ER transport of dilysine-tagged proteins.</text>
</comment>
<evidence type="ECO:0000313" key="12">
    <source>
        <dbReference type="EMBL" id="KAK2615141.1"/>
    </source>
</evidence>
<comment type="caution">
    <text evidence="12">The sequence shown here is derived from an EMBL/GenBank/DDBJ whole genome shotgun (WGS) entry which is preliminary data.</text>
</comment>
<dbReference type="EMBL" id="JAUJFL010000001">
    <property type="protein sequence ID" value="KAK2615141.1"/>
    <property type="molecule type" value="Genomic_DNA"/>
</dbReference>
<dbReference type="InterPro" id="IPR006822">
    <property type="entry name" value="Coatomer_esu"/>
</dbReference>
<evidence type="ECO:0000256" key="6">
    <source>
        <dbReference type="ARBA" id="ARBA00022892"/>
    </source>
</evidence>
<evidence type="ECO:0000256" key="3">
    <source>
        <dbReference type="ARBA" id="ARBA00008827"/>
    </source>
</evidence>
<dbReference type="SUPFAM" id="SSF48452">
    <property type="entry name" value="TPR-like"/>
    <property type="match status" value="1"/>
</dbReference>
<accession>A0AAD9SRI6</accession>
<dbReference type="InterPro" id="IPR011990">
    <property type="entry name" value="TPR-like_helical_dom_sf"/>
</dbReference>
<keyword evidence="13" id="KW-1185">Reference proteome</keyword>
<proteinExistence type="inferred from homology"/>
<evidence type="ECO:0000256" key="5">
    <source>
        <dbReference type="ARBA" id="ARBA00022490"/>
    </source>
</evidence>
<dbReference type="PANTHER" id="PTHR10805">
    <property type="entry name" value="COATOMER SUBUNIT EPSILON"/>
    <property type="match status" value="1"/>
</dbReference>
<dbReference type="GO" id="GO:0005198">
    <property type="term" value="F:structural molecule activity"/>
    <property type="evidence" value="ECO:0007669"/>
    <property type="project" value="UniProtKB-UniRule"/>
</dbReference>
<dbReference type="Proteomes" id="UP001265746">
    <property type="component" value="Unassembled WGS sequence"/>
</dbReference>
<dbReference type="GO" id="GO:0006888">
    <property type="term" value="P:endoplasmic reticulum to Golgi vesicle-mediated transport"/>
    <property type="evidence" value="ECO:0007669"/>
    <property type="project" value="TreeGrafter"/>
</dbReference>
<dbReference type="GO" id="GO:0006891">
    <property type="term" value="P:intra-Golgi vesicle-mediated transport"/>
    <property type="evidence" value="ECO:0007669"/>
    <property type="project" value="TreeGrafter"/>
</dbReference>
<evidence type="ECO:0000256" key="4">
    <source>
        <dbReference type="ARBA" id="ARBA00022448"/>
    </source>
</evidence>
<comment type="subcellular location">
    <subcellularLocation>
        <location evidence="2">Cytoplasmic vesicle</location>
        <location evidence="2">COPI-coated vesicle membrane</location>
        <topology evidence="2">Peripheral membrane protein</topology>
        <orientation evidence="2">Cytoplasmic side</orientation>
    </subcellularLocation>
    <subcellularLocation>
        <location evidence="1">Golgi apparatus membrane</location>
        <topology evidence="1">Peripheral membrane protein</topology>
        <orientation evidence="1">Cytoplasmic side</orientation>
    </subcellularLocation>
</comment>
<keyword evidence="9 11" id="KW-0472">Membrane</keyword>
<organism evidence="12 13">
    <name type="scientific">Phomopsis amygdali</name>
    <name type="common">Fusicoccum amygdali</name>
    <dbReference type="NCBI Taxonomy" id="1214568"/>
    <lineage>
        <taxon>Eukaryota</taxon>
        <taxon>Fungi</taxon>
        <taxon>Dikarya</taxon>
        <taxon>Ascomycota</taxon>
        <taxon>Pezizomycotina</taxon>
        <taxon>Sordariomycetes</taxon>
        <taxon>Sordariomycetidae</taxon>
        <taxon>Diaporthales</taxon>
        <taxon>Diaporthaceae</taxon>
        <taxon>Diaporthe</taxon>
    </lineage>
</organism>
<evidence type="ECO:0000256" key="7">
    <source>
        <dbReference type="ARBA" id="ARBA00022927"/>
    </source>
</evidence>
<dbReference type="GO" id="GO:0015031">
    <property type="term" value="P:protein transport"/>
    <property type="evidence" value="ECO:0007669"/>
    <property type="project" value="UniProtKB-UniRule"/>
</dbReference>
<evidence type="ECO:0000256" key="2">
    <source>
        <dbReference type="ARBA" id="ARBA00004347"/>
    </source>
</evidence>
<evidence type="ECO:0000256" key="10">
    <source>
        <dbReference type="ARBA" id="ARBA00023329"/>
    </source>
</evidence>
<dbReference type="GO" id="GO:0030126">
    <property type="term" value="C:COPI vesicle coat"/>
    <property type="evidence" value="ECO:0007669"/>
    <property type="project" value="TreeGrafter"/>
</dbReference>
<keyword evidence="4 11" id="KW-0813">Transport</keyword>
<comment type="similarity">
    <text evidence="3 11">Belongs to the COPE family.</text>
</comment>
<evidence type="ECO:0000256" key="9">
    <source>
        <dbReference type="ARBA" id="ARBA00023136"/>
    </source>
</evidence>
<evidence type="ECO:0000256" key="1">
    <source>
        <dbReference type="ARBA" id="ARBA00004255"/>
    </source>
</evidence>
<evidence type="ECO:0000313" key="13">
    <source>
        <dbReference type="Proteomes" id="UP001265746"/>
    </source>
</evidence>
<dbReference type="AlphaFoldDB" id="A0AAD9SRI6"/>
<evidence type="ECO:0000256" key="11">
    <source>
        <dbReference type="PIRNR" id="PIRNR016478"/>
    </source>
</evidence>
<dbReference type="GO" id="GO:0000139">
    <property type="term" value="C:Golgi membrane"/>
    <property type="evidence" value="ECO:0007669"/>
    <property type="project" value="UniProtKB-SubCell"/>
</dbReference>
<keyword evidence="6 11" id="KW-0931">ER-Golgi transport</keyword>
<keyword evidence="5 11" id="KW-0963">Cytoplasm</keyword>
<name>A0AAD9SRI6_PHOAM</name>
<dbReference type="Pfam" id="PF04733">
    <property type="entry name" value="Coatomer_E"/>
    <property type="match status" value="1"/>
</dbReference>
<dbReference type="Gene3D" id="1.25.40.10">
    <property type="entry name" value="Tetratricopeptide repeat domain"/>
    <property type="match status" value="1"/>
</dbReference>
<keyword evidence="8 11" id="KW-0333">Golgi apparatus</keyword>
<sequence length="300" mass="31879">MDPYSSEGELINIHAAFHQYQYQSVLDDFDPSSFSAENHLPARVLQLRARIALGQGKEVLDSEVAGAKEPELIAVGALAELSLGKDDAAVTSIEKLLAEGGDAVAENAIVQVLGGTVLASAGKADEALQLLGRHQGNLDAVALIVQIHLQQNRNDLALKEVTAARRWAQDSILVNLAESWVGLRLGGEKYQQSFYVFEELAQAPSTSSVQTLVAQAVAELHLGRTEEAQSALDQALKKDPGNTEAIANSLVLQVLIGKDPEELTASLKKVAPGHALLTDLEEKSGLFDTAAAKFSAKVSA</sequence>
<dbReference type="GO" id="GO:0006890">
    <property type="term" value="P:retrograde vesicle-mediated transport, Golgi to endoplasmic reticulum"/>
    <property type="evidence" value="ECO:0007669"/>
    <property type="project" value="UniProtKB-UniRule"/>
</dbReference>
<reference evidence="12" key="1">
    <citation type="submission" date="2023-06" db="EMBL/GenBank/DDBJ databases">
        <authorList>
            <person name="Noh H."/>
        </authorList>
    </citation>
    <scope>NUCLEOTIDE SEQUENCE</scope>
    <source>
        <strain evidence="12">DUCC20226</strain>
    </source>
</reference>
<evidence type="ECO:0000256" key="8">
    <source>
        <dbReference type="ARBA" id="ARBA00023034"/>
    </source>
</evidence>
<gene>
    <name evidence="12" type="ORF">N8I77_001917</name>
</gene>
<keyword evidence="10 11" id="KW-0968">Cytoplasmic vesicle</keyword>